<reference evidence="6 7" key="1">
    <citation type="submission" date="2024-04" db="EMBL/GenBank/DDBJ databases">
        <title>Polymorphospora sp. isolated from Baiyangdian Lake in Xiong'an New Area.</title>
        <authorList>
            <person name="Zhang X."/>
            <person name="Liu J."/>
        </authorList>
    </citation>
    <scope>NUCLEOTIDE SEQUENCE [LARGE SCALE GENOMIC DNA]</scope>
    <source>
        <strain evidence="6 7">2-325</strain>
    </source>
</reference>
<dbReference type="CDD" id="cd05237">
    <property type="entry name" value="UDP_invert_4-6DH_SDR_e"/>
    <property type="match status" value="1"/>
</dbReference>
<comment type="caution">
    <text evidence="6">The sequence shown here is derived from an EMBL/GenBank/DDBJ whole genome shotgun (WGS) entry which is preliminary data.</text>
</comment>
<dbReference type="PANTHER" id="PTHR43318:SF1">
    <property type="entry name" value="POLYSACCHARIDE BIOSYNTHESIS PROTEIN EPSC-RELATED"/>
    <property type="match status" value="1"/>
</dbReference>
<evidence type="ECO:0000256" key="1">
    <source>
        <dbReference type="ARBA" id="ARBA00007430"/>
    </source>
</evidence>
<proteinExistence type="inferred from homology"/>
<dbReference type="Proteomes" id="UP001582793">
    <property type="component" value="Unassembled WGS sequence"/>
</dbReference>
<dbReference type="InterPro" id="IPR001296">
    <property type="entry name" value="Glyco_trans_1"/>
</dbReference>
<feature type="domain" description="Polysaccharide biosynthesis protein CapD-like" evidence="5">
    <location>
        <begin position="49"/>
        <end position="318"/>
    </location>
</feature>
<dbReference type="Pfam" id="PF00534">
    <property type="entry name" value="Glycos_transf_1"/>
    <property type="match status" value="1"/>
</dbReference>
<dbReference type="Gene3D" id="3.40.50.720">
    <property type="entry name" value="NAD(P)-binding Rossmann-like Domain"/>
    <property type="match status" value="1"/>
</dbReference>
<evidence type="ECO:0000256" key="3">
    <source>
        <dbReference type="SAM" id="MobiDB-lite"/>
    </source>
</evidence>
<sequence>MESGHHPGPRTRFGHPDQDALPPVTELLGRPEMEIDISASAQFVSGRRVLVTGAGGSIGSQLCQALLSLAPAELIMLDHDDSALEAVRLAMPPDHARAARLVLADIRDVGRIERVVRAGGPDVVFHAAALKHVPLLQHHPEEALLTNVFGTHNVLRAAALNRVPLVVNLSTDKAADPISALGHTKYIAERLVAWYAEQGRETRYVSVRLGNVLASRGSVLEVFAVQAATGQPLTLTDERATRYFITPAEAVGMLLTACAVGRSGDTLLHNRGVPVRISDTVRRFITHHGGDIDLRQTGLRPGEKLHEVMSGVHERIEEPDGSPLSRVRVAPLEPTAVRSAYQSTEGAVTVGWLLRFVRTTGAAVARHAPPASGGDPGHGHPTQDRFGFPMAWAIDFRRSMHRFDRTVARWRPEQAASVRAATLLCDGEDRAALDVLRAGPGESFRDLFNAGVAYERLGDHRAAGRSLDAARRLRPDTFAALRAQPELRRATLVLPFPVTSGGMRVQVKVARTLMEIGFRVTVCQLRGDPTWIPDAQDFERVVAVDSHAELAGELGRFPDSLTLVGCWVDYLPALAAARGPVVGYSGGEPTLNESDGFDDAFLSYRHEAHRLPVRLLTCSRFIQRTYRENFGRPSSYVPAALDERAFLPGPEKARRPLRVLLVARDGIKDKGLGFAVPALVNLQRRGLDIEIVWVTQQPPEVFVDLPCELHVDPPKDLLYDIFRSCHALVYPPLVDGLGLPPMEAMAAGVAVVVTASGGSGEFIQDGLNCLVVEKGSVPAIENAVERLYVEPALLARLAEGGRRTAATYRPDNAAGLLRRWVDTLNSPVCTELP</sequence>
<protein>
    <submittedName>
        <fullName evidence="6">Polysaccharide biosynthesis protein</fullName>
    </submittedName>
</protein>
<evidence type="ECO:0000256" key="2">
    <source>
        <dbReference type="ARBA" id="ARBA00022679"/>
    </source>
</evidence>
<dbReference type="InterPro" id="IPR051203">
    <property type="entry name" value="Polysaccharide_Synthase-Rel"/>
</dbReference>
<dbReference type="EMBL" id="JBCGDC010000033">
    <property type="protein sequence ID" value="MFB6394247.1"/>
    <property type="molecule type" value="Genomic_DNA"/>
</dbReference>
<dbReference type="RefSeq" id="WP_375734462.1">
    <property type="nucleotide sequence ID" value="NZ_JBCGDC010000033.1"/>
</dbReference>
<evidence type="ECO:0000313" key="7">
    <source>
        <dbReference type="Proteomes" id="UP001582793"/>
    </source>
</evidence>
<evidence type="ECO:0000259" key="5">
    <source>
        <dbReference type="Pfam" id="PF02719"/>
    </source>
</evidence>
<dbReference type="SUPFAM" id="SSF51735">
    <property type="entry name" value="NAD(P)-binding Rossmann-fold domains"/>
    <property type="match status" value="1"/>
</dbReference>
<dbReference type="Pfam" id="PF02719">
    <property type="entry name" value="Polysacc_synt_2"/>
    <property type="match status" value="1"/>
</dbReference>
<keyword evidence="2" id="KW-0808">Transferase</keyword>
<name>A0ABV5CQQ7_9ACTN</name>
<comment type="similarity">
    <text evidence="1">Belongs to the polysaccharide synthase family.</text>
</comment>
<feature type="region of interest" description="Disordered" evidence="3">
    <location>
        <begin position="1"/>
        <end position="21"/>
    </location>
</feature>
<evidence type="ECO:0000259" key="4">
    <source>
        <dbReference type="Pfam" id="PF00534"/>
    </source>
</evidence>
<accession>A0ABV5CQQ7</accession>
<keyword evidence="7" id="KW-1185">Reference proteome</keyword>
<dbReference type="SUPFAM" id="SSF53756">
    <property type="entry name" value="UDP-Glycosyltransferase/glycogen phosphorylase"/>
    <property type="match status" value="1"/>
</dbReference>
<gene>
    <name evidence="6" type="ORF">AAFH96_14170</name>
</gene>
<evidence type="ECO:0000313" key="6">
    <source>
        <dbReference type="EMBL" id="MFB6394247.1"/>
    </source>
</evidence>
<dbReference type="InterPro" id="IPR036291">
    <property type="entry name" value="NAD(P)-bd_dom_sf"/>
</dbReference>
<dbReference type="PANTHER" id="PTHR43318">
    <property type="entry name" value="UDP-N-ACETYLGLUCOSAMINE 4,6-DEHYDRATASE"/>
    <property type="match status" value="1"/>
</dbReference>
<organism evidence="6 7">
    <name type="scientific">Polymorphospora lycopeni</name>
    <dbReference type="NCBI Taxonomy" id="3140240"/>
    <lineage>
        <taxon>Bacteria</taxon>
        <taxon>Bacillati</taxon>
        <taxon>Actinomycetota</taxon>
        <taxon>Actinomycetes</taxon>
        <taxon>Micromonosporales</taxon>
        <taxon>Micromonosporaceae</taxon>
        <taxon>Polymorphospora</taxon>
    </lineage>
</organism>
<dbReference type="InterPro" id="IPR003869">
    <property type="entry name" value="Polysac_CapD-like"/>
</dbReference>
<feature type="domain" description="Glycosyl transferase family 1" evidence="4">
    <location>
        <begin position="716"/>
        <end position="803"/>
    </location>
</feature>
<dbReference type="Gene3D" id="3.40.50.2000">
    <property type="entry name" value="Glycogen Phosphorylase B"/>
    <property type="match status" value="1"/>
</dbReference>